<dbReference type="RefSeq" id="WP_180571984.1">
    <property type="nucleotide sequence ID" value="NZ_JACCKB010000238.1"/>
</dbReference>
<evidence type="ECO:0000313" key="2">
    <source>
        <dbReference type="Proteomes" id="UP000569732"/>
    </source>
</evidence>
<dbReference type="Proteomes" id="UP000569732">
    <property type="component" value="Unassembled WGS sequence"/>
</dbReference>
<name>A0A853IIZ2_9GAMM</name>
<protein>
    <submittedName>
        <fullName evidence="1">Uncharacterized protein</fullName>
    </submittedName>
</protein>
<proteinExistence type="predicted"/>
<keyword evidence="2" id="KW-1185">Reference proteome</keyword>
<gene>
    <name evidence="1" type="ORF">H0A36_28920</name>
</gene>
<accession>A0A853IIZ2</accession>
<reference evidence="1 2" key="1">
    <citation type="submission" date="2020-07" db="EMBL/GenBank/DDBJ databases">
        <title>Endozoicomonas sp. nov., isolated from sediment.</title>
        <authorList>
            <person name="Gu T."/>
        </authorList>
    </citation>
    <scope>NUCLEOTIDE SEQUENCE [LARGE SCALE GENOMIC DNA]</scope>
    <source>
        <strain evidence="1 2">SM1973</strain>
    </source>
</reference>
<dbReference type="EMBL" id="JACCKB010000238">
    <property type="protein sequence ID" value="NYZ70041.1"/>
    <property type="molecule type" value="Genomic_DNA"/>
</dbReference>
<organism evidence="1 2">
    <name type="scientific">Spartinivicinus marinus</name>
    <dbReference type="NCBI Taxonomy" id="2994442"/>
    <lineage>
        <taxon>Bacteria</taxon>
        <taxon>Pseudomonadati</taxon>
        <taxon>Pseudomonadota</taxon>
        <taxon>Gammaproteobacteria</taxon>
        <taxon>Oceanospirillales</taxon>
        <taxon>Zooshikellaceae</taxon>
        <taxon>Spartinivicinus</taxon>
    </lineage>
</organism>
<evidence type="ECO:0000313" key="1">
    <source>
        <dbReference type="EMBL" id="NYZ70041.1"/>
    </source>
</evidence>
<comment type="caution">
    <text evidence="1">The sequence shown here is derived from an EMBL/GenBank/DDBJ whole genome shotgun (WGS) entry which is preliminary data.</text>
</comment>
<dbReference type="AlphaFoldDB" id="A0A853IIZ2"/>
<sequence>MINMYCRVLEILLISLEESFSNSSSDRKRLHDLEWGAEEDVPSILGEVEVRADLVIGIVRTFLKKKPDNTVELIKILQENSIYNSDSIVNWIAVDGNKFRKFLCYVETVESLRMSIISFLKKCN</sequence>